<accession>A0A1I8GPT2</accession>
<dbReference type="AlphaFoldDB" id="A0A1I8GPT2"/>
<evidence type="ECO:0000313" key="4">
    <source>
        <dbReference type="WBParaSite" id="maker-uti_cns_0001969-snap-gene-0.10-mRNA-1"/>
    </source>
</evidence>
<dbReference type="SUPFAM" id="SSF140741">
    <property type="entry name" value="RUN domain-like"/>
    <property type="match status" value="1"/>
</dbReference>
<protein>
    <submittedName>
        <fullName evidence="4 5">RUN domain-containing protein</fullName>
    </submittedName>
</protein>
<dbReference type="PROSITE" id="PS50826">
    <property type="entry name" value="RUN"/>
    <property type="match status" value="1"/>
</dbReference>
<name>A0A1I8GPT2_9PLAT</name>
<dbReference type="WBParaSite" id="maker-uti_cns_0002736-snap-gene-0.6-mRNA-1">
    <property type="protein sequence ID" value="maker-uti_cns_0002736-snap-gene-0.6-mRNA-1"/>
    <property type="gene ID" value="maker-uti_cns_0002736-snap-gene-0.6"/>
</dbReference>
<dbReference type="InterPro" id="IPR037213">
    <property type="entry name" value="Run_dom_sf"/>
</dbReference>
<dbReference type="CDD" id="cd17680">
    <property type="entry name" value="RUN_PLEKHM2"/>
    <property type="match status" value="1"/>
</dbReference>
<feature type="compositionally biased region" description="Low complexity" evidence="1">
    <location>
        <begin position="196"/>
        <end position="219"/>
    </location>
</feature>
<feature type="region of interest" description="Disordered" evidence="1">
    <location>
        <begin position="302"/>
        <end position="394"/>
    </location>
</feature>
<feature type="domain" description="RUN" evidence="2">
    <location>
        <begin position="29"/>
        <end position="151"/>
    </location>
</feature>
<dbReference type="Gene3D" id="1.20.58.900">
    <property type="match status" value="1"/>
</dbReference>
<keyword evidence="3" id="KW-1185">Reference proteome</keyword>
<dbReference type="InterPro" id="IPR047327">
    <property type="entry name" value="RUN_PLEKHM2"/>
</dbReference>
<dbReference type="GO" id="GO:0010008">
    <property type="term" value="C:endosome membrane"/>
    <property type="evidence" value="ECO:0007669"/>
    <property type="project" value="TreeGrafter"/>
</dbReference>
<evidence type="ECO:0000313" key="3">
    <source>
        <dbReference type="Proteomes" id="UP000095280"/>
    </source>
</evidence>
<evidence type="ECO:0000256" key="1">
    <source>
        <dbReference type="SAM" id="MobiDB-lite"/>
    </source>
</evidence>
<organism evidence="3 5">
    <name type="scientific">Macrostomum lignano</name>
    <dbReference type="NCBI Taxonomy" id="282301"/>
    <lineage>
        <taxon>Eukaryota</taxon>
        <taxon>Metazoa</taxon>
        <taxon>Spiralia</taxon>
        <taxon>Lophotrochozoa</taxon>
        <taxon>Platyhelminthes</taxon>
        <taxon>Rhabditophora</taxon>
        <taxon>Macrostomorpha</taxon>
        <taxon>Macrostomida</taxon>
        <taxon>Macrostomidae</taxon>
        <taxon>Macrostomum</taxon>
    </lineage>
</organism>
<proteinExistence type="predicted"/>
<dbReference type="GO" id="GO:0019894">
    <property type="term" value="F:kinesin binding"/>
    <property type="evidence" value="ECO:0007669"/>
    <property type="project" value="TreeGrafter"/>
</dbReference>
<feature type="compositionally biased region" description="Low complexity" evidence="1">
    <location>
        <begin position="354"/>
        <end position="364"/>
    </location>
</feature>
<dbReference type="WBParaSite" id="maker-uti_cns_0001969-snap-gene-0.10-mRNA-1">
    <property type="protein sequence ID" value="maker-uti_cns_0001969-snap-gene-0.10-mRNA-1"/>
    <property type="gene ID" value="maker-uti_cns_0001969-snap-gene-0.10"/>
</dbReference>
<dbReference type="Proteomes" id="UP000095280">
    <property type="component" value="Unplaced"/>
</dbReference>
<evidence type="ECO:0000259" key="2">
    <source>
        <dbReference type="PROSITE" id="PS50826"/>
    </source>
</evidence>
<dbReference type="GO" id="GO:0007030">
    <property type="term" value="P:Golgi organization"/>
    <property type="evidence" value="ECO:0007669"/>
    <property type="project" value="TreeGrafter"/>
</dbReference>
<reference evidence="4 5" key="1">
    <citation type="submission" date="2016-11" db="UniProtKB">
        <authorList>
            <consortium name="WormBaseParasite"/>
        </authorList>
    </citation>
    <scope>IDENTIFICATION</scope>
</reference>
<dbReference type="PANTHER" id="PTHR46556:SF1">
    <property type="entry name" value="PLECKSTRIN HOMOLOGY DOMAIN-CONTAINING FAMILY M MEMBER 2"/>
    <property type="match status" value="1"/>
</dbReference>
<feature type="region of interest" description="Disordered" evidence="1">
    <location>
        <begin position="161"/>
        <end position="233"/>
    </location>
</feature>
<feature type="compositionally biased region" description="Basic and acidic residues" evidence="1">
    <location>
        <begin position="162"/>
        <end position="172"/>
    </location>
</feature>
<dbReference type="SMART" id="SM00593">
    <property type="entry name" value="RUN"/>
    <property type="match status" value="1"/>
</dbReference>
<dbReference type="InterPro" id="IPR004012">
    <property type="entry name" value="Run_dom"/>
</dbReference>
<dbReference type="GO" id="GO:0032418">
    <property type="term" value="P:lysosome localization"/>
    <property type="evidence" value="ECO:0007669"/>
    <property type="project" value="TreeGrafter"/>
</dbReference>
<dbReference type="InterPro" id="IPR053015">
    <property type="entry name" value="PH_domain-containing_M2"/>
</dbReference>
<dbReference type="GO" id="GO:0032880">
    <property type="term" value="P:regulation of protein localization"/>
    <property type="evidence" value="ECO:0007669"/>
    <property type="project" value="TreeGrafter"/>
</dbReference>
<sequence>MSIKDAHLQRLSVALKEIQCICTESIALTSDNPCVQKVCHCLDRVFLDGLRTPSRGYWDLLVELSHKDVIREIKASRYLLTNHGRARAWLFRALSESLLESYLASLAGDVPLLRKFYEPHALLANANRTRLLQTLLAGLEHCDLSCVSWATVTFLDVGCQDPARRDRHRGDTESGSSGSLSALPDPAEANSHPQASSTGSSQDQQPPSSSRSSSTMPPTDEQPDEPPQQQDLSSDFNSIAMSQEDSLVVERKLTHRQKQQQAANGGSSSNYYRLALADSDDDADCFPVAAGLLADNHNQLQRLDSDEPDSLPDSQPDSQPAPPAAAEPVKLNGDVRSSRNRQQQQRHPRPSLPLPMSMPLSIAKAKTDADTDADESLSDDSVTSDAPNPFEPAALSSDYALPLRQVQDTLGDATLSAAYRALWWRGDAWAACLLCLSPGRVRLVSSGSLSRLCEWRPDSLDHVCQSGQGHLLHLVGVVRSARHFVACVDQSIGESATRDLRRCLPTVPLFRGSPCQDVGLGKWLRAEASNLSGAPMHYALTTHEVLLDARLPVRPPRGDWSRRRLLLSGGWLLAAPGDGGPQWSLAGCRGCCLVQDADNGTVVEVTLAGGDTVMIGGQSSVTWKQAICTALVRGGAGGSGSGATSKILTLLVTEHGLALGAELPGVWTIRSIGYDPHYPTYLTLRLRPPTTWLICLGSAEERNRLGRLLRHLLPRLPLRRLPPGRAGGLRASARALTLLCEQTLP</sequence>
<evidence type="ECO:0000313" key="5">
    <source>
        <dbReference type="WBParaSite" id="maker-uti_cns_0002736-snap-gene-0.6-mRNA-1"/>
    </source>
</evidence>
<dbReference type="Pfam" id="PF02759">
    <property type="entry name" value="RUN"/>
    <property type="match status" value="1"/>
</dbReference>
<dbReference type="PANTHER" id="PTHR46556">
    <property type="entry name" value="PLECKSTRIN HOMOLOGY DOMAIN-CONTAINING FAMILY M MEMBER 2"/>
    <property type="match status" value="1"/>
</dbReference>